<sequence length="470" mass="51652">MAFTSPNLTASRHFYISSEVTPLSPPSYSLRTAISSAPHLSDPINGHRPFYTPAPTMICTSSVVYILSNLIPLAKTLHHYHGRNLGGVNISDFDYIQLYWQKLIAYLWLITPKFLRQLCASAKPFEVRKPEYTATPTTAPAAAASYSPAGVVSSCSSSYSSSAVIQSLAVVALPFAIGYLLRLSMGRIVIFLIIFDQNTHALLLSPAHIKQESLLIVEMAEAMSVFPFVWRVTAFIDAAQLSSTAQNHAKGSRVIDVHKDRYISPNPASSKCILTKESRRATLQTNASLRAYTEGLKSHPFKVLAKCTRNEISSSKAGVNMTLEAHVDEIMNSILTQIFPAQAKFSVAPQARHLKLVQFENLSTVAADNTEHDVSDVFVEGSFEYPLEFSGLATSTPQRRTREVVPATESPDPSISSFSPAISVSPHSVHPNIQVRPTDKDLLRRELAVILINRMKQTLLTQASKLSARI</sequence>
<gene>
    <name evidence="1" type="ORF">D9757_009295</name>
</gene>
<organism evidence="1 2">
    <name type="scientific">Collybiopsis confluens</name>
    <dbReference type="NCBI Taxonomy" id="2823264"/>
    <lineage>
        <taxon>Eukaryota</taxon>
        <taxon>Fungi</taxon>
        <taxon>Dikarya</taxon>
        <taxon>Basidiomycota</taxon>
        <taxon>Agaricomycotina</taxon>
        <taxon>Agaricomycetes</taxon>
        <taxon>Agaricomycetidae</taxon>
        <taxon>Agaricales</taxon>
        <taxon>Marasmiineae</taxon>
        <taxon>Omphalotaceae</taxon>
        <taxon>Collybiopsis</taxon>
    </lineage>
</organism>
<dbReference type="EMBL" id="JAACJN010000092">
    <property type="protein sequence ID" value="KAF5376181.1"/>
    <property type="molecule type" value="Genomic_DNA"/>
</dbReference>
<accession>A0A8H5H3X9</accession>
<dbReference type="AlphaFoldDB" id="A0A8H5H3X9"/>
<evidence type="ECO:0000313" key="2">
    <source>
        <dbReference type="Proteomes" id="UP000518752"/>
    </source>
</evidence>
<name>A0A8H5H3X9_9AGAR</name>
<keyword evidence="2" id="KW-1185">Reference proteome</keyword>
<comment type="caution">
    <text evidence="1">The sequence shown here is derived from an EMBL/GenBank/DDBJ whole genome shotgun (WGS) entry which is preliminary data.</text>
</comment>
<evidence type="ECO:0000313" key="1">
    <source>
        <dbReference type="EMBL" id="KAF5376181.1"/>
    </source>
</evidence>
<proteinExistence type="predicted"/>
<dbReference type="Proteomes" id="UP000518752">
    <property type="component" value="Unassembled WGS sequence"/>
</dbReference>
<protein>
    <submittedName>
        <fullName evidence="1">Uncharacterized protein</fullName>
    </submittedName>
</protein>
<reference evidence="1 2" key="1">
    <citation type="journal article" date="2020" name="ISME J.">
        <title>Uncovering the hidden diversity of litter-decomposition mechanisms in mushroom-forming fungi.</title>
        <authorList>
            <person name="Floudas D."/>
            <person name="Bentzer J."/>
            <person name="Ahren D."/>
            <person name="Johansson T."/>
            <person name="Persson P."/>
            <person name="Tunlid A."/>
        </authorList>
    </citation>
    <scope>NUCLEOTIDE SEQUENCE [LARGE SCALE GENOMIC DNA]</scope>
    <source>
        <strain evidence="1 2">CBS 406.79</strain>
    </source>
</reference>